<organism evidence="1 2">
    <name type="scientific">Racocetra persica</name>
    <dbReference type="NCBI Taxonomy" id="160502"/>
    <lineage>
        <taxon>Eukaryota</taxon>
        <taxon>Fungi</taxon>
        <taxon>Fungi incertae sedis</taxon>
        <taxon>Mucoromycota</taxon>
        <taxon>Glomeromycotina</taxon>
        <taxon>Glomeromycetes</taxon>
        <taxon>Diversisporales</taxon>
        <taxon>Gigasporaceae</taxon>
        <taxon>Racocetra</taxon>
    </lineage>
</organism>
<evidence type="ECO:0000313" key="1">
    <source>
        <dbReference type="EMBL" id="CAG8816776.1"/>
    </source>
</evidence>
<accession>A0ACA9RZ38</accession>
<dbReference type="EMBL" id="CAJVQC010078994">
    <property type="protein sequence ID" value="CAG8816776.1"/>
    <property type="molecule type" value="Genomic_DNA"/>
</dbReference>
<evidence type="ECO:0000313" key="2">
    <source>
        <dbReference type="Proteomes" id="UP000789920"/>
    </source>
</evidence>
<sequence length="49" mass="5011">SSLKKSGTLATLNGSPAVVRGIGLKDTITGGTNEIITLGTEKVELNKNI</sequence>
<dbReference type="Proteomes" id="UP000789920">
    <property type="component" value="Unassembled WGS sequence"/>
</dbReference>
<comment type="caution">
    <text evidence="1">The sequence shown here is derived from an EMBL/GenBank/DDBJ whole genome shotgun (WGS) entry which is preliminary data.</text>
</comment>
<feature type="non-terminal residue" evidence="1">
    <location>
        <position position="1"/>
    </location>
</feature>
<proteinExistence type="predicted"/>
<name>A0ACA9RZ38_9GLOM</name>
<keyword evidence="2" id="KW-1185">Reference proteome</keyword>
<protein>
    <submittedName>
        <fullName evidence="1">35215_t:CDS:1</fullName>
    </submittedName>
</protein>
<reference evidence="1" key="1">
    <citation type="submission" date="2021-06" db="EMBL/GenBank/DDBJ databases">
        <authorList>
            <person name="Kallberg Y."/>
            <person name="Tangrot J."/>
            <person name="Rosling A."/>
        </authorList>
    </citation>
    <scope>NUCLEOTIDE SEQUENCE</scope>
    <source>
        <strain evidence="1">MA461A</strain>
    </source>
</reference>
<gene>
    <name evidence="1" type="ORF">RPERSI_LOCUS24529</name>
</gene>